<dbReference type="GO" id="GO:0030145">
    <property type="term" value="F:manganese ion binding"/>
    <property type="evidence" value="ECO:0007669"/>
    <property type="project" value="UniProtKB-UniRule"/>
</dbReference>
<dbReference type="AlphaFoldDB" id="A0A7E4VNP4"/>
<dbReference type="Proteomes" id="UP000492821">
    <property type="component" value="Unassembled WGS sequence"/>
</dbReference>
<keyword evidence="13 16" id="KW-0464">Manganese</keyword>
<keyword evidence="10 16" id="KW-0378">Hydrolase</keyword>
<evidence type="ECO:0000256" key="18">
    <source>
        <dbReference type="RuleBase" id="RU003447"/>
    </source>
</evidence>
<evidence type="ECO:0000259" key="19">
    <source>
        <dbReference type="SMART" id="SM01347"/>
    </source>
</evidence>
<dbReference type="GO" id="GO:0030870">
    <property type="term" value="C:Mre11 complex"/>
    <property type="evidence" value="ECO:0007669"/>
    <property type="project" value="UniProtKB-UniRule"/>
</dbReference>
<keyword evidence="5" id="KW-0158">Chromosome</keyword>
<dbReference type="Gene3D" id="3.60.21.10">
    <property type="match status" value="1"/>
</dbReference>
<evidence type="ECO:0000256" key="4">
    <source>
        <dbReference type="ARBA" id="ARBA00009028"/>
    </source>
</evidence>
<dbReference type="GO" id="GO:0042138">
    <property type="term" value="P:meiotic DNA double-strand break formation"/>
    <property type="evidence" value="ECO:0007669"/>
    <property type="project" value="TreeGrafter"/>
</dbReference>
<keyword evidence="14 16" id="KW-0539">Nucleus</keyword>
<evidence type="ECO:0000256" key="15">
    <source>
        <dbReference type="ARBA" id="ARBA00023254"/>
    </source>
</evidence>
<evidence type="ECO:0000256" key="5">
    <source>
        <dbReference type="ARBA" id="ARBA00022454"/>
    </source>
</evidence>
<dbReference type="InterPro" id="IPR003701">
    <property type="entry name" value="Mre11"/>
</dbReference>
<keyword evidence="9 16" id="KW-0227">DNA damage</keyword>
<dbReference type="GO" id="GO:0007095">
    <property type="term" value="P:mitotic G2 DNA damage checkpoint signaling"/>
    <property type="evidence" value="ECO:0007669"/>
    <property type="project" value="TreeGrafter"/>
</dbReference>
<keyword evidence="20" id="KW-1185">Reference proteome</keyword>
<evidence type="ECO:0000313" key="21">
    <source>
        <dbReference type="WBParaSite" id="Pan_g2330.t1"/>
    </source>
</evidence>
<dbReference type="GO" id="GO:0097552">
    <property type="term" value="P:mitochondrial double-strand break repair via homologous recombination"/>
    <property type="evidence" value="ECO:0007669"/>
    <property type="project" value="TreeGrafter"/>
</dbReference>
<reference evidence="21" key="2">
    <citation type="submission" date="2020-10" db="UniProtKB">
        <authorList>
            <consortium name="WormBaseParasite"/>
        </authorList>
    </citation>
    <scope>IDENTIFICATION</scope>
</reference>
<dbReference type="SMART" id="SM01347">
    <property type="entry name" value="Mre11_DNA_bind"/>
    <property type="match status" value="1"/>
</dbReference>
<dbReference type="GO" id="GO:0031573">
    <property type="term" value="P:mitotic intra-S DNA damage checkpoint signaling"/>
    <property type="evidence" value="ECO:0007669"/>
    <property type="project" value="TreeGrafter"/>
</dbReference>
<dbReference type="InterPro" id="IPR038487">
    <property type="entry name" value="Mre11_capping_dom"/>
</dbReference>
<dbReference type="PANTHER" id="PTHR10139">
    <property type="entry name" value="DOUBLE-STRAND BREAK REPAIR PROTEIN MRE11"/>
    <property type="match status" value="1"/>
</dbReference>
<dbReference type="Pfam" id="PF04152">
    <property type="entry name" value="Mre11_DNA_bind"/>
    <property type="match status" value="1"/>
</dbReference>
<evidence type="ECO:0000256" key="1">
    <source>
        <dbReference type="ARBA" id="ARBA00001936"/>
    </source>
</evidence>
<feature type="active site" description="Proton donor" evidence="17">
    <location>
        <position position="121"/>
    </location>
</feature>
<evidence type="ECO:0000256" key="10">
    <source>
        <dbReference type="ARBA" id="ARBA00022801"/>
    </source>
</evidence>
<evidence type="ECO:0000256" key="3">
    <source>
        <dbReference type="ARBA" id="ARBA00004286"/>
    </source>
</evidence>
<evidence type="ECO:0000256" key="17">
    <source>
        <dbReference type="PIRSR" id="PIRSR000882-1"/>
    </source>
</evidence>
<feature type="domain" description="Mre11 DNA-binding" evidence="19">
    <location>
        <begin position="294"/>
        <end position="470"/>
    </location>
</feature>
<dbReference type="WBParaSite" id="Pan_g2330.t1">
    <property type="protein sequence ID" value="Pan_g2330.t1"/>
    <property type="gene ID" value="Pan_g2330"/>
</dbReference>
<evidence type="ECO:0000256" key="8">
    <source>
        <dbReference type="ARBA" id="ARBA00022759"/>
    </source>
</evidence>
<reference evidence="20" key="1">
    <citation type="journal article" date="2013" name="Genetics">
        <title>The draft genome and transcriptome of Panagrellus redivivus are shaped by the harsh demands of a free-living lifestyle.</title>
        <authorList>
            <person name="Srinivasan J."/>
            <person name="Dillman A.R."/>
            <person name="Macchietto M.G."/>
            <person name="Heikkinen L."/>
            <person name="Lakso M."/>
            <person name="Fracchia K.M."/>
            <person name="Antoshechkin I."/>
            <person name="Mortazavi A."/>
            <person name="Wong G."/>
            <person name="Sternberg P.W."/>
        </authorList>
    </citation>
    <scope>NUCLEOTIDE SEQUENCE [LARGE SCALE GENOMIC DNA]</scope>
    <source>
        <strain evidence="20">MT8872</strain>
    </source>
</reference>
<accession>A0A7E4VNP4</accession>
<dbReference type="InterPro" id="IPR004843">
    <property type="entry name" value="Calcineurin-like_PHP"/>
</dbReference>
<evidence type="ECO:0000256" key="9">
    <source>
        <dbReference type="ARBA" id="ARBA00022763"/>
    </source>
</evidence>
<comment type="cofactor">
    <cofactor evidence="1 16">
        <name>Mn(2+)</name>
        <dbReference type="ChEBI" id="CHEBI:29035"/>
    </cofactor>
</comment>
<evidence type="ECO:0000256" key="7">
    <source>
        <dbReference type="ARBA" id="ARBA00022723"/>
    </source>
</evidence>
<dbReference type="PIRSF" id="PIRSF000882">
    <property type="entry name" value="DSB_repair_MRE11"/>
    <property type="match status" value="1"/>
</dbReference>
<dbReference type="GO" id="GO:0000724">
    <property type="term" value="P:double-strand break repair via homologous recombination"/>
    <property type="evidence" value="ECO:0007669"/>
    <property type="project" value="TreeGrafter"/>
</dbReference>
<evidence type="ECO:0000313" key="20">
    <source>
        <dbReference type="Proteomes" id="UP000492821"/>
    </source>
</evidence>
<dbReference type="Gene3D" id="3.30.110.110">
    <property type="entry name" value="Mre11, capping domain"/>
    <property type="match status" value="1"/>
</dbReference>
<dbReference type="GO" id="GO:0006303">
    <property type="term" value="P:double-strand break repair via nonhomologous end joining"/>
    <property type="evidence" value="ECO:0007669"/>
    <property type="project" value="TreeGrafter"/>
</dbReference>
<evidence type="ECO:0000256" key="14">
    <source>
        <dbReference type="ARBA" id="ARBA00023242"/>
    </source>
</evidence>
<organism evidence="20 21">
    <name type="scientific">Panagrellus redivivus</name>
    <name type="common">Microworm</name>
    <dbReference type="NCBI Taxonomy" id="6233"/>
    <lineage>
        <taxon>Eukaryota</taxon>
        <taxon>Metazoa</taxon>
        <taxon>Ecdysozoa</taxon>
        <taxon>Nematoda</taxon>
        <taxon>Chromadorea</taxon>
        <taxon>Rhabditida</taxon>
        <taxon>Tylenchina</taxon>
        <taxon>Panagrolaimomorpha</taxon>
        <taxon>Panagrolaimoidea</taxon>
        <taxon>Panagrolaimidae</taxon>
        <taxon>Panagrellus</taxon>
    </lineage>
</organism>
<evidence type="ECO:0000256" key="2">
    <source>
        <dbReference type="ARBA" id="ARBA00004123"/>
    </source>
</evidence>
<proteinExistence type="inferred from homology"/>
<evidence type="ECO:0000256" key="12">
    <source>
        <dbReference type="ARBA" id="ARBA00023204"/>
    </source>
</evidence>
<dbReference type="GO" id="GO:0000723">
    <property type="term" value="P:telomere maintenance"/>
    <property type="evidence" value="ECO:0007669"/>
    <property type="project" value="TreeGrafter"/>
</dbReference>
<name>A0A7E4VNP4_PANRE</name>
<evidence type="ECO:0000256" key="13">
    <source>
        <dbReference type="ARBA" id="ARBA00023211"/>
    </source>
</evidence>
<dbReference type="GO" id="GO:0000014">
    <property type="term" value="F:single-stranded DNA endodeoxyribonuclease activity"/>
    <property type="evidence" value="ECO:0007669"/>
    <property type="project" value="TreeGrafter"/>
</dbReference>
<evidence type="ECO:0000256" key="16">
    <source>
        <dbReference type="PIRNR" id="PIRNR000882"/>
    </source>
</evidence>
<dbReference type="InterPro" id="IPR041796">
    <property type="entry name" value="Mre11_N"/>
</dbReference>
<comment type="function">
    <text evidence="16">Core component of the MRN complex, which plays a central role in double-strand break (DSB) repair, DNA recombination, maintenance of telomere integrity and meiosis. The MRN complex is involved in the repair of DNA double-strand breaks (DSBs) via homologous recombination (HR), an error-free mechanism which primarily occurs during S and G2 phases. The complex (1) mediates the end resection of damaged DNA, which generates proper single-stranded DNA, a key initial steps in HR, and is (2) required for the recruitment of other repair factors and efficient activation of ATM and ATR upon DNA damage. Within the MRN complex, MRE11 possesses both single-strand endonuclease activity and double-strand-specific 3'-5' exonuclease activity. MRE11 first endonucleolytically cleaves the 5' strand at DNA DSB ends to prevent non-homologous end joining (NHEJ) and licence HR. It then generates a single-stranded DNA gap via 3' to 5' exonucleolytic degradation, which is required for single-strand invasion and recombination.</text>
</comment>
<dbReference type="CDD" id="cd00840">
    <property type="entry name" value="MPP_Mre11_N"/>
    <property type="match status" value="1"/>
</dbReference>
<keyword evidence="6 16" id="KW-0540">Nuclease</keyword>
<comment type="similarity">
    <text evidence="4 16 18">Belongs to the MRE11/RAD32 family.</text>
</comment>
<keyword evidence="12 16" id="KW-0234">DNA repair</keyword>
<evidence type="ECO:0000256" key="11">
    <source>
        <dbReference type="ARBA" id="ARBA00022839"/>
    </source>
</evidence>
<keyword evidence="15 16" id="KW-0469">Meiosis</keyword>
<sequence>MSDSIRFLVASDIHAGYGENKAVIGNDSFDGLEEVLEHAVKQDVDFVLLGGDLYHEAVPSRFTEHRVKSLFRQHCLSNRPVDLRLDSEPSEIFSGSQFQIANYEDPNLNVGMPVFSIHGNHDDFAGKGLVALDLLHDGGLVNLFGKFTNLDKMEVVPLLLSKGEHGKTKIALYGIGSQNDDRLARALQTNKIKFKRPPNPEEYFSIFVVHQNRPPRSTTRSTGKYLPMNLIPSFFHLVIWGHEHECRIEPEQFEASDRGEVFVVQPGSTVATSICPDEAVPKKVGVVEIKDTTFKMTPVPLRRTRQVVYEELILAKVDPNPRIHKSNTRGKKEPDERIIEDKIKEMLQEAAATRGPEQPDLPRMRLKVVYSGAWTNIPPVNKNFGYRFKDQVANPADLIMIKRVRNVDGDEEDLGERDFDPANPFVVTEEGGEGFQSLGDLVQKALASGNVENRCKLLDIQSMQKVVDEAIRIDNKVMRKKLLSDAVEHQIGIHAGTVARALGGSDFDNDVRIIEKSADKCLKQLVTANLTRISKECVDDAGIKLELDTQNMDEADDCEVLADSDEFPGFADD</sequence>
<dbReference type="SUPFAM" id="SSF56300">
    <property type="entry name" value="Metallo-dependent phosphatases"/>
    <property type="match status" value="1"/>
</dbReference>
<dbReference type="InterPro" id="IPR007281">
    <property type="entry name" value="Mre11_DNA-bd"/>
</dbReference>
<keyword evidence="8 16" id="KW-0255">Endonuclease</keyword>
<dbReference type="InterPro" id="IPR029052">
    <property type="entry name" value="Metallo-depent_PP-like"/>
</dbReference>
<dbReference type="NCBIfam" id="TIGR00583">
    <property type="entry name" value="mre11"/>
    <property type="match status" value="1"/>
</dbReference>
<keyword evidence="7" id="KW-0479">Metal-binding</keyword>
<dbReference type="GO" id="GO:0035861">
    <property type="term" value="C:site of double-strand break"/>
    <property type="evidence" value="ECO:0007669"/>
    <property type="project" value="TreeGrafter"/>
</dbReference>
<dbReference type="PANTHER" id="PTHR10139:SF1">
    <property type="entry name" value="DOUBLE-STRAND BREAK REPAIR PROTEIN MRE11"/>
    <property type="match status" value="1"/>
</dbReference>
<protein>
    <recommendedName>
        <fullName evidence="16">Double-strand break repair protein</fullName>
    </recommendedName>
</protein>
<evidence type="ECO:0000256" key="6">
    <source>
        <dbReference type="ARBA" id="ARBA00022722"/>
    </source>
</evidence>
<comment type="subcellular location">
    <subcellularLocation>
        <location evidence="3">Chromosome</location>
    </subcellularLocation>
    <subcellularLocation>
        <location evidence="2 16">Nucleus</location>
    </subcellularLocation>
</comment>
<keyword evidence="11 16" id="KW-0269">Exonuclease</keyword>
<dbReference type="GO" id="GO:0008296">
    <property type="term" value="F:3'-5'-DNA exonuclease activity"/>
    <property type="evidence" value="ECO:0007669"/>
    <property type="project" value="InterPro"/>
</dbReference>
<dbReference type="Pfam" id="PF00149">
    <property type="entry name" value="Metallophos"/>
    <property type="match status" value="1"/>
</dbReference>